<feature type="region of interest" description="Disordered" evidence="1">
    <location>
        <begin position="324"/>
        <end position="353"/>
    </location>
</feature>
<feature type="non-terminal residue" evidence="2">
    <location>
        <position position="1"/>
    </location>
</feature>
<protein>
    <submittedName>
        <fullName evidence="2">Uncharacterized protein</fullName>
    </submittedName>
</protein>
<feature type="region of interest" description="Disordered" evidence="1">
    <location>
        <begin position="133"/>
        <end position="188"/>
    </location>
</feature>
<feature type="compositionally biased region" description="Low complexity" evidence="1">
    <location>
        <begin position="174"/>
        <end position="184"/>
    </location>
</feature>
<dbReference type="AlphaFoldDB" id="K0SM81"/>
<gene>
    <name evidence="2" type="ORF">THAOC_11552</name>
</gene>
<reference evidence="2 3" key="1">
    <citation type="journal article" date="2012" name="Genome Biol.">
        <title>Genome and low-iron response of an oceanic diatom adapted to chronic iron limitation.</title>
        <authorList>
            <person name="Lommer M."/>
            <person name="Specht M."/>
            <person name="Roy A.S."/>
            <person name="Kraemer L."/>
            <person name="Andreson R."/>
            <person name="Gutowska M.A."/>
            <person name="Wolf J."/>
            <person name="Bergner S.V."/>
            <person name="Schilhabel M.B."/>
            <person name="Klostermeier U.C."/>
            <person name="Beiko R.G."/>
            <person name="Rosenstiel P."/>
            <person name="Hippler M."/>
            <person name="Laroche J."/>
        </authorList>
    </citation>
    <scope>NUCLEOTIDE SEQUENCE [LARGE SCALE GENOMIC DNA]</scope>
    <source>
        <strain evidence="2 3">CCMP1005</strain>
    </source>
</reference>
<dbReference type="eggNOG" id="ENOG502QYFM">
    <property type="taxonomic scope" value="Eukaryota"/>
</dbReference>
<accession>K0SM81</accession>
<feature type="compositionally biased region" description="Low complexity" evidence="1">
    <location>
        <begin position="428"/>
        <end position="444"/>
    </location>
</feature>
<feature type="compositionally biased region" description="Polar residues" evidence="1">
    <location>
        <begin position="225"/>
        <end position="246"/>
    </location>
</feature>
<evidence type="ECO:0000313" key="3">
    <source>
        <dbReference type="Proteomes" id="UP000266841"/>
    </source>
</evidence>
<dbReference type="EMBL" id="AGNL01013153">
    <property type="protein sequence ID" value="EJK67418.1"/>
    <property type="molecule type" value="Genomic_DNA"/>
</dbReference>
<feature type="region of interest" description="Disordered" evidence="1">
    <location>
        <begin position="214"/>
        <end position="286"/>
    </location>
</feature>
<evidence type="ECO:0000256" key="1">
    <source>
        <dbReference type="SAM" id="MobiDB-lite"/>
    </source>
</evidence>
<comment type="caution">
    <text evidence="2">The sequence shown here is derived from an EMBL/GenBank/DDBJ whole genome shotgun (WGS) entry which is preliminary data.</text>
</comment>
<feature type="compositionally biased region" description="Polar residues" evidence="1">
    <location>
        <begin position="141"/>
        <end position="150"/>
    </location>
</feature>
<feature type="region of interest" description="Disordered" evidence="1">
    <location>
        <begin position="1"/>
        <end position="89"/>
    </location>
</feature>
<feature type="region of interest" description="Disordered" evidence="1">
    <location>
        <begin position="424"/>
        <end position="466"/>
    </location>
</feature>
<evidence type="ECO:0000313" key="2">
    <source>
        <dbReference type="EMBL" id="EJK67418.1"/>
    </source>
</evidence>
<feature type="compositionally biased region" description="Low complexity" evidence="1">
    <location>
        <begin position="42"/>
        <end position="51"/>
    </location>
</feature>
<dbReference type="Proteomes" id="UP000266841">
    <property type="component" value="Unassembled WGS sequence"/>
</dbReference>
<feature type="region of interest" description="Disordered" evidence="1">
    <location>
        <begin position="372"/>
        <end position="406"/>
    </location>
</feature>
<sequence length="759" mass="79732">PEEYVAPPPSSTRPDPTSRQVSREGPGTAVPAARARTHSTEAFGGPPAGAATGKGGSTNPFDTPDMAGAAGRKRTSSGNFWGREIDQEGADKGLLGACDANKWPRKLEESYAEQLEQLRQTLDGYYGLNPRDKAQFYGKLPSSSSDVTPQASNSTAHASSTNPFDRDDPAMEFGGPTVPPTTGGSLYDQASAARVGGHGVVDDFSFSNVNLSSPAGVESPGGTDPATSGSLSANNFNKKGGQTSSGLAPPRDGEPWSYGSPRVTFEDAKSSSRGRRRGAGNSSSGAAAFWNRQTTGRKMGIVVAAAAVVCTAMGLAMGQINNNNSRDQSGAASSAASPGYRPNGDRAVGMGGLDEHGQESIELAPPVFLAPKVDDTPSPTPWPETEEPTAKPTEVPTARPTYWPTHPPITLSPVKGYFAIHSKSYDATPSPTREPTTPRPTTLRPTRDPTARPTTDPPVATVQLPPPAPAGCADVRGEYTNHLLNPKTCQWLHNGRDEKTLRKDKNCGGTVTDDQGTIKYEVTELGMRCKATCGEYNGCGAGLAPYHAPMTTEDGTTTTATRACADSPGHFLNHLSNPKTCEWLHNGLGHVRTDRKDKNCGATATTGEGVSVTYETTELGVACPASCAAYANGCDPSSSILGGDGVAGGPAGLPGLEVGEDGMVQRSYVSDEYTFTLKEGRQHEDEGGGVTSTDSQCADGTGMYLDHKRTYKSCGWLTENQYAYHRQDKNCGSANHSVTELGRECMWSCRAFNGCESSG</sequence>
<feature type="compositionally biased region" description="Low complexity" evidence="1">
    <location>
        <begin position="151"/>
        <end position="162"/>
    </location>
</feature>
<feature type="compositionally biased region" description="Pro residues" evidence="1">
    <location>
        <begin position="1"/>
        <end position="11"/>
    </location>
</feature>
<name>K0SM81_THAOC</name>
<keyword evidence="3" id="KW-1185">Reference proteome</keyword>
<proteinExistence type="predicted"/>
<organism evidence="2 3">
    <name type="scientific">Thalassiosira oceanica</name>
    <name type="common">Marine diatom</name>
    <dbReference type="NCBI Taxonomy" id="159749"/>
    <lineage>
        <taxon>Eukaryota</taxon>
        <taxon>Sar</taxon>
        <taxon>Stramenopiles</taxon>
        <taxon>Ochrophyta</taxon>
        <taxon>Bacillariophyta</taxon>
        <taxon>Coscinodiscophyceae</taxon>
        <taxon>Thalassiosirophycidae</taxon>
        <taxon>Thalassiosirales</taxon>
        <taxon>Thalassiosiraceae</taxon>
        <taxon>Thalassiosira</taxon>
    </lineage>
</organism>